<keyword evidence="2" id="KW-1185">Reference proteome</keyword>
<name>A0A151X166_9HYME</name>
<accession>A0A151X166</accession>
<dbReference type="AlphaFoldDB" id="A0A151X166"/>
<organism evidence="1 2">
    <name type="scientific">Mycetomoellerius zeteki</name>
    <dbReference type="NCBI Taxonomy" id="64791"/>
    <lineage>
        <taxon>Eukaryota</taxon>
        <taxon>Metazoa</taxon>
        <taxon>Ecdysozoa</taxon>
        <taxon>Arthropoda</taxon>
        <taxon>Hexapoda</taxon>
        <taxon>Insecta</taxon>
        <taxon>Pterygota</taxon>
        <taxon>Neoptera</taxon>
        <taxon>Endopterygota</taxon>
        <taxon>Hymenoptera</taxon>
        <taxon>Apocrita</taxon>
        <taxon>Aculeata</taxon>
        <taxon>Formicoidea</taxon>
        <taxon>Formicidae</taxon>
        <taxon>Myrmicinae</taxon>
        <taxon>Mycetomoellerius</taxon>
    </lineage>
</organism>
<gene>
    <name evidence="1" type="ORF">ALC60_06997</name>
</gene>
<dbReference type="EMBL" id="KQ982588">
    <property type="protein sequence ID" value="KYQ54125.1"/>
    <property type="molecule type" value="Genomic_DNA"/>
</dbReference>
<sequence length="85" mass="9932">IITTVLERLHTTKCSGFRGRVCILFTVRSAAPNDLFFPVYNNIPNYIMTVRRKNDFVHKRSVTAEFLESLSRLKTVYPTKLVWHC</sequence>
<dbReference type="Proteomes" id="UP000075809">
    <property type="component" value="Unassembled WGS sequence"/>
</dbReference>
<evidence type="ECO:0000313" key="1">
    <source>
        <dbReference type="EMBL" id="KYQ54125.1"/>
    </source>
</evidence>
<protein>
    <submittedName>
        <fullName evidence="1">Uncharacterized protein</fullName>
    </submittedName>
</protein>
<proteinExistence type="predicted"/>
<evidence type="ECO:0000313" key="2">
    <source>
        <dbReference type="Proteomes" id="UP000075809"/>
    </source>
</evidence>
<reference evidence="1 2" key="1">
    <citation type="submission" date="2015-09" db="EMBL/GenBank/DDBJ databases">
        <title>Trachymyrmex zeteki WGS genome.</title>
        <authorList>
            <person name="Nygaard S."/>
            <person name="Hu H."/>
            <person name="Boomsma J."/>
            <person name="Zhang G."/>
        </authorList>
    </citation>
    <scope>NUCLEOTIDE SEQUENCE [LARGE SCALE GENOMIC DNA]</scope>
    <source>
        <strain evidence="1">Tzet28-1</strain>
        <tissue evidence="1">Whole body</tissue>
    </source>
</reference>
<feature type="non-terminal residue" evidence="1">
    <location>
        <position position="1"/>
    </location>
</feature>